<accession>A0A917I6X2</accession>
<dbReference type="AlphaFoldDB" id="A0A917I6X2"/>
<reference evidence="2" key="1">
    <citation type="journal article" date="2014" name="Int. J. Syst. Evol. Microbiol.">
        <title>Complete genome sequence of Corynebacterium casei LMG S-19264T (=DSM 44701T), isolated from a smear-ripened cheese.</title>
        <authorList>
            <consortium name="US DOE Joint Genome Institute (JGI-PGF)"/>
            <person name="Walter F."/>
            <person name="Albersmeier A."/>
            <person name="Kalinowski J."/>
            <person name="Ruckert C."/>
        </authorList>
    </citation>
    <scope>NUCLEOTIDE SEQUENCE</scope>
    <source>
        <strain evidence="2">CGMCC 1.12214</strain>
    </source>
</reference>
<name>A0A917I6X2_9HYPH</name>
<protein>
    <submittedName>
        <fullName evidence="2">Uncharacterized protein</fullName>
    </submittedName>
</protein>
<comment type="caution">
    <text evidence="2">The sequence shown here is derived from an EMBL/GenBank/DDBJ whole genome shotgun (WGS) entry which is preliminary data.</text>
</comment>
<keyword evidence="3" id="KW-1185">Reference proteome</keyword>
<gene>
    <name evidence="2" type="ORF">GCM10007036_19200</name>
</gene>
<sequence length="145" mass="15807">MLDFLRRRSRAPADAPPAPSSRLTEDLDRILAAMDPTREGDRPQRVEALTTAVAALNALMCKGADHRYSGIDYAELRGVVSDYLERSAFQVLVGRLGDLPITLSLVTAAAKDCQMTQTGQDEALLAEIRNRAAAIIQQLNRCVLA</sequence>
<reference evidence="2" key="2">
    <citation type="submission" date="2020-09" db="EMBL/GenBank/DDBJ databases">
        <authorList>
            <person name="Sun Q."/>
            <person name="Zhou Y."/>
        </authorList>
    </citation>
    <scope>NUCLEOTIDE SEQUENCE</scope>
    <source>
        <strain evidence="2">CGMCC 1.12214</strain>
    </source>
</reference>
<evidence type="ECO:0000256" key="1">
    <source>
        <dbReference type="SAM" id="MobiDB-lite"/>
    </source>
</evidence>
<organism evidence="2 3">
    <name type="scientific">Alsobacter metallidurans</name>
    <dbReference type="NCBI Taxonomy" id="340221"/>
    <lineage>
        <taxon>Bacteria</taxon>
        <taxon>Pseudomonadati</taxon>
        <taxon>Pseudomonadota</taxon>
        <taxon>Alphaproteobacteria</taxon>
        <taxon>Hyphomicrobiales</taxon>
        <taxon>Alsobacteraceae</taxon>
        <taxon>Alsobacter</taxon>
    </lineage>
</organism>
<dbReference type="EMBL" id="BMES01000001">
    <property type="protein sequence ID" value="GGH17622.1"/>
    <property type="molecule type" value="Genomic_DNA"/>
</dbReference>
<evidence type="ECO:0000313" key="2">
    <source>
        <dbReference type="EMBL" id="GGH17622.1"/>
    </source>
</evidence>
<feature type="region of interest" description="Disordered" evidence="1">
    <location>
        <begin position="1"/>
        <end position="24"/>
    </location>
</feature>
<proteinExistence type="predicted"/>
<evidence type="ECO:0000313" key="3">
    <source>
        <dbReference type="Proteomes" id="UP000603912"/>
    </source>
</evidence>
<dbReference type="Proteomes" id="UP000603912">
    <property type="component" value="Unassembled WGS sequence"/>
</dbReference>